<dbReference type="AlphaFoldDB" id="A0AAV5SD30"/>
<keyword evidence="3" id="KW-1185">Reference proteome</keyword>
<proteinExistence type="predicted"/>
<feature type="non-terminal residue" evidence="1">
    <location>
        <position position="1"/>
    </location>
</feature>
<evidence type="ECO:0000313" key="1">
    <source>
        <dbReference type="EMBL" id="GMS81282.1"/>
    </source>
</evidence>
<protein>
    <submittedName>
        <fullName evidence="1">Uncharacterized protein</fullName>
    </submittedName>
</protein>
<dbReference type="EMBL" id="BTSX01000001">
    <property type="protein sequence ID" value="GMS81284.1"/>
    <property type="molecule type" value="Genomic_DNA"/>
</dbReference>
<sequence>KRKLYDKLKVPFLRCESPFDSHQGQEGQVQSSPRVVSLSARSSLLPSLPSGGMSSLLVSPSPAMTSTKTSFYQMSLCSIVFCPRKLIF</sequence>
<gene>
    <name evidence="1" type="ORF">PENTCL1PPCAC_3457</name>
    <name evidence="2" type="ORF">PENTCL1PPCAC_3459</name>
</gene>
<dbReference type="Proteomes" id="UP001432027">
    <property type="component" value="Unassembled WGS sequence"/>
</dbReference>
<organism evidence="1 3">
    <name type="scientific">Pristionchus entomophagus</name>
    <dbReference type="NCBI Taxonomy" id="358040"/>
    <lineage>
        <taxon>Eukaryota</taxon>
        <taxon>Metazoa</taxon>
        <taxon>Ecdysozoa</taxon>
        <taxon>Nematoda</taxon>
        <taxon>Chromadorea</taxon>
        <taxon>Rhabditida</taxon>
        <taxon>Rhabditina</taxon>
        <taxon>Diplogasteromorpha</taxon>
        <taxon>Diplogasteroidea</taxon>
        <taxon>Neodiplogasteridae</taxon>
        <taxon>Pristionchus</taxon>
    </lineage>
</organism>
<dbReference type="EMBL" id="BTSX01000001">
    <property type="protein sequence ID" value="GMS81282.1"/>
    <property type="molecule type" value="Genomic_DNA"/>
</dbReference>
<comment type="caution">
    <text evidence="1">The sequence shown here is derived from an EMBL/GenBank/DDBJ whole genome shotgun (WGS) entry which is preliminary data.</text>
</comment>
<evidence type="ECO:0000313" key="2">
    <source>
        <dbReference type="EMBL" id="GMS81284.1"/>
    </source>
</evidence>
<name>A0AAV5SD30_9BILA</name>
<evidence type="ECO:0000313" key="3">
    <source>
        <dbReference type="Proteomes" id="UP001432027"/>
    </source>
</evidence>
<reference evidence="1" key="1">
    <citation type="submission" date="2023-10" db="EMBL/GenBank/DDBJ databases">
        <title>Genome assembly of Pristionchus species.</title>
        <authorList>
            <person name="Yoshida K."/>
            <person name="Sommer R.J."/>
        </authorList>
    </citation>
    <scope>NUCLEOTIDE SEQUENCE</scope>
    <source>
        <strain evidence="1">RS0144</strain>
    </source>
</reference>
<accession>A0AAV5SD30</accession>